<comment type="caution">
    <text evidence="1">The sequence shown here is derived from an EMBL/GenBank/DDBJ whole genome shotgun (WGS) entry which is preliminary data.</text>
</comment>
<dbReference type="RefSeq" id="WP_345718195.1">
    <property type="nucleotide sequence ID" value="NZ_BAABFP010000008.1"/>
</dbReference>
<dbReference type="EMBL" id="JBHSRD010000003">
    <property type="protein sequence ID" value="MFC6006718.1"/>
    <property type="molecule type" value="Genomic_DNA"/>
</dbReference>
<dbReference type="InterPro" id="IPR009351">
    <property type="entry name" value="AlkZ-like"/>
</dbReference>
<dbReference type="PANTHER" id="PTHR38479:SF2">
    <property type="entry name" value="WINGED HELIX DNA-BINDING DOMAIN-CONTAINING PROTEIN"/>
    <property type="match status" value="1"/>
</dbReference>
<name>A0ABW1JDB9_9ACTN</name>
<evidence type="ECO:0000313" key="2">
    <source>
        <dbReference type="Proteomes" id="UP001596189"/>
    </source>
</evidence>
<evidence type="ECO:0000313" key="1">
    <source>
        <dbReference type="EMBL" id="MFC6006718.1"/>
    </source>
</evidence>
<sequence length="362" mass="38903">MTAGRPAAPPLAVRRLRTQGLTHPDATTPEQVVDRLLAVQAQDPRGFRLAVRSRSTGLTSQAVDTALSEPRSLVVNWLHRGTLHLVGAGDYWWLHPLTTPQLATASARRLEQEGVSPQQAARGAELIMDAVASGPQTRTALRALLDEHQVPTQRQALVHVLLATCLRYDLVRGPVVGGEQAFVSAAQWLGRPPPPLDRDEALARLARRYLVGHAPATADDLAYWAGITLGDARRAFAAVAGETTSDDDGQTWLTDSADAAESAGDVVPAPRLLGPFDPVLHGWRSRDPLLRGHVGVVTSNGVFRPSALVDGGIVATWRLAAGTLTIQPLEPIAQRDRKQLTRDAADVLAYLGQAERPAEFTD</sequence>
<protein>
    <submittedName>
        <fullName evidence="1">Winged helix DNA-binding domain-containing protein</fullName>
    </submittedName>
</protein>
<dbReference type="Proteomes" id="UP001596189">
    <property type="component" value="Unassembled WGS sequence"/>
</dbReference>
<dbReference type="GO" id="GO:0003677">
    <property type="term" value="F:DNA binding"/>
    <property type="evidence" value="ECO:0007669"/>
    <property type="project" value="UniProtKB-KW"/>
</dbReference>
<reference evidence="2" key="1">
    <citation type="journal article" date="2019" name="Int. J. Syst. Evol. Microbiol.">
        <title>The Global Catalogue of Microorganisms (GCM) 10K type strain sequencing project: providing services to taxonomists for standard genome sequencing and annotation.</title>
        <authorList>
            <consortium name="The Broad Institute Genomics Platform"/>
            <consortium name="The Broad Institute Genome Sequencing Center for Infectious Disease"/>
            <person name="Wu L."/>
            <person name="Ma J."/>
        </authorList>
    </citation>
    <scope>NUCLEOTIDE SEQUENCE [LARGE SCALE GENOMIC DNA]</scope>
    <source>
        <strain evidence="2">KACC 14249</strain>
    </source>
</reference>
<proteinExistence type="predicted"/>
<dbReference type="PANTHER" id="PTHR38479">
    <property type="entry name" value="LMO0824 PROTEIN"/>
    <property type="match status" value="1"/>
</dbReference>
<dbReference type="Pfam" id="PF06224">
    <property type="entry name" value="AlkZ-like"/>
    <property type="match status" value="1"/>
</dbReference>
<accession>A0ABW1JDB9</accession>
<gene>
    <name evidence="1" type="ORF">ACFQDO_06195</name>
</gene>
<organism evidence="1 2">
    <name type="scientific">Angustibacter luteus</name>
    <dbReference type="NCBI Taxonomy" id="658456"/>
    <lineage>
        <taxon>Bacteria</taxon>
        <taxon>Bacillati</taxon>
        <taxon>Actinomycetota</taxon>
        <taxon>Actinomycetes</taxon>
        <taxon>Kineosporiales</taxon>
        <taxon>Kineosporiaceae</taxon>
    </lineage>
</organism>
<keyword evidence="1" id="KW-0238">DNA-binding</keyword>
<keyword evidence="2" id="KW-1185">Reference proteome</keyword>